<dbReference type="InterPro" id="IPR001173">
    <property type="entry name" value="Glyco_trans_2-like"/>
</dbReference>
<evidence type="ECO:0000313" key="3">
    <source>
        <dbReference type="Proteomes" id="UP001165430"/>
    </source>
</evidence>
<gene>
    <name evidence="2" type="ORF">MM213_02755</name>
</gene>
<proteinExistence type="predicted"/>
<name>A0ABS9V8W1_9BACT</name>
<dbReference type="RefSeq" id="WP_241409974.1">
    <property type="nucleotide sequence ID" value="NZ_JAKZGO010000002.1"/>
</dbReference>
<dbReference type="PANTHER" id="PTHR43685:SF14">
    <property type="entry name" value="GLYCOSYLTRANSFERASE 2-LIKE DOMAIN-CONTAINING PROTEIN"/>
    <property type="match status" value="1"/>
</dbReference>
<dbReference type="InterPro" id="IPR029044">
    <property type="entry name" value="Nucleotide-diphossugar_trans"/>
</dbReference>
<dbReference type="EMBL" id="JAKZGO010000002">
    <property type="protein sequence ID" value="MCH7412390.1"/>
    <property type="molecule type" value="Genomic_DNA"/>
</dbReference>
<reference evidence="2" key="1">
    <citation type="submission" date="2022-03" db="EMBL/GenBank/DDBJ databases">
        <title>De novo assembled genomes of Belliella spp. (Cyclobacteriaceae) strains.</title>
        <authorList>
            <person name="Szabo A."/>
            <person name="Korponai K."/>
            <person name="Felfoldi T."/>
        </authorList>
    </citation>
    <scope>NUCLEOTIDE SEQUENCE</scope>
    <source>
        <strain evidence="2">DSM 111903</strain>
    </source>
</reference>
<accession>A0ABS9V8W1</accession>
<feature type="domain" description="Glycosyltransferase 2-like" evidence="1">
    <location>
        <begin position="17"/>
        <end position="132"/>
    </location>
</feature>
<dbReference type="Pfam" id="PF00535">
    <property type="entry name" value="Glycos_transf_2"/>
    <property type="match status" value="1"/>
</dbReference>
<dbReference type="PANTHER" id="PTHR43685">
    <property type="entry name" value="GLYCOSYLTRANSFERASE"/>
    <property type="match status" value="1"/>
</dbReference>
<dbReference type="InterPro" id="IPR050834">
    <property type="entry name" value="Glycosyltransf_2"/>
</dbReference>
<evidence type="ECO:0000313" key="2">
    <source>
        <dbReference type="EMBL" id="MCH7412390.1"/>
    </source>
</evidence>
<comment type="caution">
    <text evidence="2">The sequence shown here is derived from an EMBL/GenBank/DDBJ whole genome shotgun (WGS) entry which is preliminary data.</text>
</comment>
<organism evidence="2 3">
    <name type="scientific">Belliella alkalica</name>
    <dbReference type="NCBI Taxonomy" id="1730871"/>
    <lineage>
        <taxon>Bacteria</taxon>
        <taxon>Pseudomonadati</taxon>
        <taxon>Bacteroidota</taxon>
        <taxon>Cytophagia</taxon>
        <taxon>Cytophagales</taxon>
        <taxon>Cyclobacteriaceae</taxon>
        <taxon>Belliella</taxon>
    </lineage>
</organism>
<evidence type="ECO:0000259" key="1">
    <source>
        <dbReference type="Pfam" id="PF00535"/>
    </source>
</evidence>
<keyword evidence="3" id="KW-1185">Reference proteome</keyword>
<dbReference type="Gene3D" id="3.90.550.10">
    <property type="entry name" value="Spore Coat Polysaccharide Biosynthesis Protein SpsA, Chain A"/>
    <property type="match status" value="1"/>
</dbReference>
<sequence>MDSLLPNSKTDSFPLVTIAVITRDRDESLKRTLASFSELDYPNLEVIVVDNASTDNTKIIIKQFGYQYIFSPKEFGFARTRQLAVEAAKGEFICWCDDDCVPDSDWVLILIRRFQEDERIALIGGGITNHGFAESMRNKGKEKLAKNATLKICDDFEEPEFFANLNMAARIDSLKTIGGYDLFFKGGYEEVDLVLSLRKNEYKIIFEPQAHVNHFHNSSSYKKGRLIYGASLMRLYLYFKHIDLVGNKGFVKNEAQLFFRDLILAIRLFLSGIKRLSFIRIKRGTIEISNAFISRLSIPIFIYRFRKVIAK</sequence>
<dbReference type="Proteomes" id="UP001165430">
    <property type="component" value="Unassembled WGS sequence"/>
</dbReference>
<dbReference type="SUPFAM" id="SSF53448">
    <property type="entry name" value="Nucleotide-diphospho-sugar transferases"/>
    <property type="match status" value="1"/>
</dbReference>
<protein>
    <submittedName>
        <fullName evidence="2">Glycosyltransferase family 2 protein</fullName>
    </submittedName>
</protein>